<sequence length="75" mass="8829">MITHKNILIQFLNIYFVQPFDDVITAYQMEKTQIINHYPTLKSLSKVYWDKGLKGHYAGWQQPYLLQNGLLGKIT</sequence>
<dbReference type="Proteomes" id="UP000688137">
    <property type="component" value="Unassembled WGS sequence"/>
</dbReference>
<comment type="caution">
    <text evidence="1">The sequence shown here is derived from an EMBL/GenBank/DDBJ whole genome shotgun (WGS) entry which is preliminary data.</text>
</comment>
<reference evidence="1" key="1">
    <citation type="submission" date="2021-01" db="EMBL/GenBank/DDBJ databases">
        <authorList>
            <consortium name="Genoscope - CEA"/>
            <person name="William W."/>
        </authorList>
    </citation>
    <scope>NUCLEOTIDE SEQUENCE</scope>
</reference>
<protein>
    <submittedName>
        <fullName evidence="1">Uncharacterized protein</fullName>
    </submittedName>
</protein>
<keyword evidence="2" id="KW-1185">Reference proteome</keyword>
<dbReference type="AlphaFoldDB" id="A0A8S1PUL2"/>
<gene>
    <name evidence="1" type="ORF">PPRIM_AZ9-3.1.T1310164</name>
</gene>
<proteinExistence type="predicted"/>
<accession>A0A8S1PUL2</accession>
<organism evidence="1 2">
    <name type="scientific">Paramecium primaurelia</name>
    <dbReference type="NCBI Taxonomy" id="5886"/>
    <lineage>
        <taxon>Eukaryota</taxon>
        <taxon>Sar</taxon>
        <taxon>Alveolata</taxon>
        <taxon>Ciliophora</taxon>
        <taxon>Intramacronucleata</taxon>
        <taxon>Oligohymenophorea</taxon>
        <taxon>Peniculida</taxon>
        <taxon>Parameciidae</taxon>
        <taxon>Paramecium</taxon>
    </lineage>
</organism>
<name>A0A8S1PUL2_PARPR</name>
<dbReference type="EMBL" id="CAJJDM010000134">
    <property type="protein sequence ID" value="CAD8106786.1"/>
    <property type="molecule type" value="Genomic_DNA"/>
</dbReference>
<evidence type="ECO:0000313" key="2">
    <source>
        <dbReference type="Proteomes" id="UP000688137"/>
    </source>
</evidence>
<evidence type="ECO:0000313" key="1">
    <source>
        <dbReference type="EMBL" id="CAD8106786.1"/>
    </source>
</evidence>